<dbReference type="EnsemblPlants" id="AVESA.00010b.r2.1AG0000880.1">
    <property type="protein sequence ID" value="AVESA.00010b.r2.1AG0000880.1.CDS.1"/>
    <property type="gene ID" value="AVESA.00010b.r2.1AG0000880"/>
</dbReference>
<organism evidence="1 2">
    <name type="scientific">Avena sativa</name>
    <name type="common">Oat</name>
    <dbReference type="NCBI Taxonomy" id="4498"/>
    <lineage>
        <taxon>Eukaryota</taxon>
        <taxon>Viridiplantae</taxon>
        <taxon>Streptophyta</taxon>
        <taxon>Embryophyta</taxon>
        <taxon>Tracheophyta</taxon>
        <taxon>Spermatophyta</taxon>
        <taxon>Magnoliopsida</taxon>
        <taxon>Liliopsida</taxon>
        <taxon>Poales</taxon>
        <taxon>Poaceae</taxon>
        <taxon>BOP clade</taxon>
        <taxon>Pooideae</taxon>
        <taxon>Poodae</taxon>
        <taxon>Poeae</taxon>
        <taxon>Poeae Chloroplast Group 1 (Aveneae type)</taxon>
        <taxon>Aveninae</taxon>
        <taxon>Avena</taxon>
    </lineage>
</organism>
<reference evidence="1" key="2">
    <citation type="submission" date="2025-09" db="UniProtKB">
        <authorList>
            <consortium name="EnsemblPlants"/>
        </authorList>
    </citation>
    <scope>IDENTIFICATION</scope>
</reference>
<name>A0ACD5T6J8_AVESA</name>
<dbReference type="Proteomes" id="UP001732700">
    <property type="component" value="Chromosome 1A"/>
</dbReference>
<keyword evidence="2" id="KW-1185">Reference proteome</keyword>
<reference evidence="1" key="1">
    <citation type="submission" date="2021-05" db="EMBL/GenBank/DDBJ databases">
        <authorList>
            <person name="Scholz U."/>
            <person name="Mascher M."/>
            <person name="Fiebig A."/>
        </authorList>
    </citation>
    <scope>NUCLEOTIDE SEQUENCE [LARGE SCALE GENOMIC DNA]</scope>
</reference>
<sequence>MHGQPCRPSHPSPPQPPSSPNRSITEPAALIRQSTIAASAIPCLRFLMAAATKKQPAAAAASTAAIVDPKFEWAEKAGTYVLRLSLTGFRKADFRVQVDGAGRLTVRGARPAAAGLASLHKVFQLPSAASLDDIAGRFEAGVLTLTVPKRASSSAPAPTTIEEVKRKQPSVTKEEEITEEDPLDKPVDEATCKAQEKKEEEAAKSRKQEQQKPAPAPMKQEEMVEPKATHQAAAVAPTQEPATKPEGASSSDKAKAVAAPDSLAERVRRRGEEERLAERVRRRGEEEHAKAAAAATAAMKAIAEQEKKATASCSGWKERVQAELKDLTNMKWAEGVTDMKWADGMVEAVRNNKEVAAVAVAAFSLGFLVSQKLFRK</sequence>
<proteinExistence type="predicted"/>
<accession>A0ACD5T6J8</accession>
<evidence type="ECO:0000313" key="1">
    <source>
        <dbReference type="EnsemblPlants" id="AVESA.00010b.r2.1AG0000880.1.CDS.1"/>
    </source>
</evidence>
<evidence type="ECO:0000313" key="2">
    <source>
        <dbReference type="Proteomes" id="UP001732700"/>
    </source>
</evidence>
<protein>
    <submittedName>
        <fullName evidence="1">Uncharacterized protein</fullName>
    </submittedName>
</protein>